<dbReference type="PANTHER" id="PTHR44688:SF16">
    <property type="entry name" value="DNA-BINDING TRANSCRIPTIONAL ACTIVATOR DEVR_DOSR"/>
    <property type="match status" value="1"/>
</dbReference>
<dbReference type="EMBL" id="JBHRUV010000048">
    <property type="protein sequence ID" value="MFC3266684.1"/>
    <property type="molecule type" value="Genomic_DNA"/>
</dbReference>
<keyword evidence="1" id="KW-0805">Transcription regulation</keyword>
<comment type="caution">
    <text evidence="5">The sequence shown here is derived from an EMBL/GenBank/DDBJ whole genome shotgun (WGS) entry which is preliminary data.</text>
</comment>
<evidence type="ECO:0000259" key="4">
    <source>
        <dbReference type="PROSITE" id="PS50043"/>
    </source>
</evidence>
<dbReference type="SUPFAM" id="SSF46894">
    <property type="entry name" value="C-terminal effector domain of the bipartite response regulators"/>
    <property type="match status" value="1"/>
</dbReference>
<dbReference type="CDD" id="cd06170">
    <property type="entry name" value="LuxR_C_like"/>
    <property type="match status" value="1"/>
</dbReference>
<evidence type="ECO:0000313" key="5">
    <source>
        <dbReference type="EMBL" id="MFC3266684.1"/>
    </source>
</evidence>
<evidence type="ECO:0000256" key="3">
    <source>
        <dbReference type="ARBA" id="ARBA00023163"/>
    </source>
</evidence>
<dbReference type="PROSITE" id="PS50043">
    <property type="entry name" value="HTH_LUXR_2"/>
    <property type="match status" value="1"/>
</dbReference>
<dbReference type="PRINTS" id="PR00038">
    <property type="entry name" value="HTHLUXR"/>
</dbReference>
<keyword evidence="6" id="KW-1185">Reference proteome</keyword>
<keyword evidence="2" id="KW-0238">DNA-binding</keyword>
<dbReference type="Proteomes" id="UP001595536">
    <property type="component" value="Unassembled WGS sequence"/>
</dbReference>
<gene>
    <name evidence="5" type="ORF">ACFOEX_10005</name>
</gene>
<dbReference type="InterPro" id="IPR016032">
    <property type="entry name" value="Sig_transdc_resp-reg_C-effctor"/>
</dbReference>
<sequence>MVFLVTSDSVTDGCADDRLKLCGEMLVKLASCQSGLLMVVDSGGKVLDSLRVGHAAAGHARDGTEPALLARHAPQGDCVFRSLTPCHTLVQKCLGDAPPPLVHSVVGRVRCPQGLDLVMVAGWRAEALGEDEAEMLARAGDTLRDTFSGAFASPACADSPAPQAGFDLFNSVVSPVFRVDERMGVVSMNDAARREIADGTVLREVGGRLVSVSGCGHEELRNAVRRALRDVASEGRRTSIVPLATDVGLPRFAIIAPCPVQEAPSTAVIVLPAVDGDEGARRLASLYGLTQAEQKVVRLVLTGVTPVNIAARLNLTEATVRTYLKRIMLKLGINRRSEFFLLYILTMSPFRLTPEPDARHEADLGGLRRAEG</sequence>
<dbReference type="InterPro" id="IPR036388">
    <property type="entry name" value="WH-like_DNA-bd_sf"/>
</dbReference>
<reference evidence="6" key="1">
    <citation type="journal article" date="2019" name="Int. J. Syst. Evol. Microbiol.">
        <title>The Global Catalogue of Microorganisms (GCM) 10K type strain sequencing project: providing services to taxonomists for standard genome sequencing and annotation.</title>
        <authorList>
            <consortium name="The Broad Institute Genomics Platform"/>
            <consortium name="The Broad Institute Genome Sequencing Center for Infectious Disease"/>
            <person name="Wu L."/>
            <person name="Ma J."/>
        </authorList>
    </citation>
    <scope>NUCLEOTIDE SEQUENCE [LARGE SCALE GENOMIC DNA]</scope>
    <source>
        <strain evidence="6">CCM 7941</strain>
    </source>
</reference>
<dbReference type="InterPro" id="IPR000792">
    <property type="entry name" value="Tscrpt_reg_LuxR_C"/>
</dbReference>
<feature type="domain" description="HTH luxR-type" evidence="4">
    <location>
        <begin position="282"/>
        <end position="347"/>
    </location>
</feature>
<evidence type="ECO:0000256" key="1">
    <source>
        <dbReference type="ARBA" id="ARBA00023015"/>
    </source>
</evidence>
<dbReference type="RefSeq" id="WP_376829778.1">
    <property type="nucleotide sequence ID" value="NZ_JBHLWR010000006.1"/>
</dbReference>
<evidence type="ECO:0000256" key="2">
    <source>
        <dbReference type="ARBA" id="ARBA00023125"/>
    </source>
</evidence>
<dbReference type="Gene3D" id="1.10.10.10">
    <property type="entry name" value="Winged helix-like DNA-binding domain superfamily/Winged helix DNA-binding domain"/>
    <property type="match status" value="1"/>
</dbReference>
<accession>A0ABV7LGN1</accession>
<dbReference type="PANTHER" id="PTHR44688">
    <property type="entry name" value="DNA-BINDING TRANSCRIPTIONAL ACTIVATOR DEVR_DOSR"/>
    <property type="match status" value="1"/>
</dbReference>
<dbReference type="SMART" id="SM00421">
    <property type="entry name" value="HTH_LUXR"/>
    <property type="match status" value="1"/>
</dbReference>
<evidence type="ECO:0000313" key="6">
    <source>
        <dbReference type="Proteomes" id="UP001595536"/>
    </source>
</evidence>
<name>A0ABV7LGN1_9HYPH</name>
<dbReference type="Pfam" id="PF00196">
    <property type="entry name" value="GerE"/>
    <property type="match status" value="1"/>
</dbReference>
<keyword evidence="3" id="KW-0804">Transcription</keyword>
<protein>
    <submittedName>
        <fullName evidence="5">Helix-turn-helix transcriptional regulator</fullName>
    </submittedName>
</protein>
<proteinExistence type="predicted"/>
<organism evidence="5 6">
    <name type="scientific">Camelimonas abortus</name>
    <dbReference type="NCBI Taxonomy" id="1017184"/>
    <lineage>
        <taxon>Bacteria</taxon>
        <taxon>Pseudomonadati</taxon>
        <taxon>Pseudomonadota</taxon>
        <taxon>Alphaproteobacteria</taxon>
        <taxon>Hyphomicrobiales</taxon>
        <taxon>Chelatococcaceae</taxon>
        <taxon>Camelimonas</taxon>
    </lineage>
</organism>